<protein>
    <recommendedName>
        <fullName evidence="6">ABC-2 family transporter protein</fullName>
    </recommendedName>
</protein>
<keyword evidence="1" id="KW-1133">Transmembrane helix</keyword>
<proteinExistence type="predicted"/>
<evidence type="ECO:0000313" key="5">
    <source>
        <dbReference type="Proteomes" id="UP000239237"/>
    </source>
</evidence>
<name>A0A2N9K7Z5_9LACO</name>
<keyword evidence="5" id="KW-1185">Reference proteome</keyword>
<feature type="transmembrane region" description="Helical" evidence="1">
    <location>
        <begin position="163"/>
        <end position="189"/>
    </location>
</feature>
<evidence type="ECO:0008006" key="6">
    <source>
        <dbReference type="Google" id="ProtNLM"/>
    </source>
</evidence>
<evidence type="ECO:0000313" key="4">
    <source>
        <dbReference type="Proteomes" id="UP000237923"/>
    </source>
</evidence>
<sequence length="251" mass="28015">MRDIMALCKVYMINIMSNKFAFVYNLLLPIIYFIYKNVNLSSATNHFNTTTAEALGNFWAYIIFVTILNNVVVSLIVQREQGFYKQMLFVVGSKIKVVTAIFLVQLAIICLEISVFNVVVMIIIHQISFKLFLSGVTVAILSALPVTLVGSILLIFRIKIESVNILLGIILFGLFFIMSVPTSYSFTGLLNLFNPLSFVTEMSIQIQNMIFNIGVVSAGIWIQMAIVSACYAIIGIYSISKFSVNAIADRV</sequence>
<feature type="transmembrane region" description="Helical" evidence="1">
    <location>
        <begin position="209"/>
        <end position="234"/>
    </location>
</feature>
<accession>A0A2N9K7Z5</accession>
<keyword evidence="1" id="KW-0472">Membrane</keyword>
<organism evidence="3 4">
    <name type="scientific">Leuconostoc suionicum</name>
    <dbReference type="NCBI Taxonomy" id="1511761"/>
    <lineage>
        <taxon>Bacteria</taxon>
        <taxon>Bacillati</taxon>
        <taxon>Bacillota</taxon>
        <taxon>Bacilli</taxon>
        <taxon>Lactobacillales</taxon>
        <taxon>Lactobacillaceae</taxon>
        <taxon>Leuconostoc</taxon>
    </lineage>
</organism>
<reference evidence="3 4" key="1">
    <citation type="submission" date="2018-02" db="EMBL/GenBank/DDBJ databases">
        <authorList>
            <person name="Cohen D.B."/>
            <person name="Kent A.D."/>
        </authorList>
    </citation>
    <scope>NUCLEOTIDE SEQUENCE [LARGE SCALE GENOMIC DNA]</scope>
    <source>
        <strain evidence="3 4">CECT 9216</strain>
    </source>
</reference>
<dbReference type="AlphaFoldDB" id="A0A2N9K7Z5"/>
<dbReference type="EMBL" id="OKQU01000001">
    <property type="protein sequence ID" value="SPE06703.1"/>
    <property type="molecule type" value="Genomic_DNA"/>
</dbReference>
<dbReference type="Proteomes" id="UP000239237">
    <property type="component" value="Unassembled WGS sequence"/>
</dbReference>
<dbReference type="Proteomes" id="UP000237923">
    <property type="component" value="Unassembled WGS sequence"/>
</dbReference>
<evidence type="ECO:0000313" key="3">
    <source>
        <dbReference type="EMBL" id="SPE06703.1"/>
    </source>
</evidence>
<feature type="transmembrane region" description="Helical" evidence="1">
    <location>
        <begin position="131"/>
        <end position="156"/>
    </location>
</feature>
<feature type="transmembrane region" description="Helical" evidence="1">
    <location>
        <begin position="21"/>
        <end position="38"/>
    </location>
</feature>
<evidence type="ECO:0000256" key="1">
    <source>
        <dbReference type="SAM" id="Phobius"/>
    </source>
</evidence>
<evidence type="ECO:0000313" key="2">
    <source>
        <dbReference type="EMBL" id="SPD91478.1"/>
    </source>
</evidence>
<feature type="transmembrane region" description="Helical" evidence="1">
    <location>
        <begin position="58"/>
        <end position="77"/>
    </location>
</feature>
<gene>
    <name evidence="2" type="ORF">LES8486_00458</name>
    <name evidence="3" type="ORF">LES9216_00605</name>
</gene>
<reference evidence="2 5" key="2">
    <citation type="submission" date="2018-02" db="EMBL/GenBank/DDBJ databases">
        <authorList>
            <person name="Rodrigo-Torres L."/>
            <person name="Arahal R. D."/>
            <person name="Lucena T."/>
        </authorList>
    </citation>
    <scope>NUCLEOTIDE SEQUENCE [LARGE SCALE GENOMIC DNA]</scope>
    <source>
        <strain evidence="2 5">CECT 8486</strain>
    </source>
</reference>
<dbReference type="EMBL" id="OKQR01000001">
    <property type="protein sequence ID" value="SPD91478.1"/>
    <property type="molecule type" value="Genomic_DNA"/>
</dbReference>
<keyword evidence="1" id="KW-0812">Transmembrane</keyword>
<feature type="transmembrane region" description="Helical" evidence="1">
    <location>
        <begin position="97"/>
        <end position="125"/>
    </location>
</feature>